<keyword evidence="1" id="KW-0472">Membrane</keyword>
<comment type="caution">
    <text evidence="2">The sequence shown here is derived from an EMBL/GenBank/DDBJ whole genome shotgun (WGS) entry which is preliminary data.</text>
</comment>
<keyword evidence="1" id="KW-0812">Transmembrane</keyword>
<keyword evidence="3" id="KW-1185">Reference proteome</keyword>
<name>A0AAD6HK25_9EURO</name>
<evidence type="ECO:0000256" key="1">
    <source>
        <dbReference type="SAM" id="Phobius"/>
    </source>
</evidence>
<reference evidence="2" key="1">
    <citation type="journal article" date="2023" name="IMA Fungus">
        <title>Comparative genomic study of the Penicillium genus elucidates a diverse pangenome and 15 lateral gene transfer events.</title>
        <authorList>
            <person name="Petersen C."/>
            <person name="Sorensen T."/>
            <person name="Nielsen M.R."/>
            <person name="Sondergaard T.E."/>
            <person name="Sorensen J.L."/>
            <person name="Fitzpatrick D.A."/>
            <person name="Frisvad J.C."/>
            <person name="Nielsen K.L."/>
        </authorList>
    </citation>
    <scope>NUCLEOTIDE SEQUENCE</scope>
    <source>
        <strain evidence="2">IBT 17514</strain>
    </source>
</reference>
<feature type="transmembrane region" description="Helical" evidence="1">
    <location>
        <begin position="68"/>
        <end position="94"/>
    </location>
</feature>
<keyword evidence="1" id="KW-1133">Transmembrane helix</keyword>
<gene>
    <name evidence="2" type="ORF">N7493_006741</name>
</gene>
<organism evidence="2 3">
    <name type="scientific">Penicillium malachiteum</name>
    <dbReference type="NCBI Taxonomy" id="1324776"/>
    <lineage>
        <taxon>Eukaryota</taxon>
        <taxon>Fungi</taxon>
        <taxon>Dikarya</taxon>
        <taxon>Ascomycota</taxon>
        <taxon>Pezizomycotina</taxon>
        <taxon>Eurotiomycetes</taxon>
        <taxon>Eurotiomycetidae</taxon>
        <taxon>Eurotiales</taxon>
        <taxon>Aspergillaceae</taxon>
        <taxon>Penicillium</taxon>
    </lineage>
</organism>
<sequence>MAAAQNGSRLSKWYPIGFAIGAVIFFIIGGALIGTYYNSTWSSCDTSYYYYDSYYSDSSCLDGNNGEFYGGIACIVIGGILKLTAWILFIIWCVKRQRGNSTNITYVNNAPMEPIKQQQPYAAPQPMYPAQGAPYVPPSSASPGPVYAEAGTTPPPKEGLATGTGYKFCSQCGTASSGRFCPQCGIAV</sequence>
<dbReference type="AlphaFoldDB" id="A0AAD6HK25"/>
<dbReference type="EMBL" id="JAQJAN010000009">
    <property type="protein sequence ID" value="KAJ5719863.1"/>
    <property type="molecule type" value="Genomic_DNA"/>
</dbReference>
<proteinExistence type="predicted"/>
<dbReference type="Proteomes" id="UP001215712">
    <property type="component" value="Unassembled WGS sequence"/>
</dbReference>
<accession>A0AAD6HK25</accession>
<protein>
    <submittedName>
        <fullName evidence="2">Uncharacterized protein</fullName>
    </submittedName>
</protein>
<feature type="transmembrane region" description="Helical" evidence="1">
    <location>
        <begin position="12"/>
        <end position="37"/>
    </location>
</feature>
<evidence type="ECO:0000313" key="2">
    <source>
        <dbReference type="EMBL" id="KAJ5719863.1"/>
    </source>
</evidence>
<evidence type="ECO:0000313" key="3">
    <source>
        <dbReference type="Proteomes" id="UP001215712"/>
    </source>
</evidence>
<reference evidence="2" key="2">
    <citation type="submission" date="2023-01" db="EMBL/GenBank/DDBJ databases">
        <authorList>
            <person name="Petersen C."/>
        </authorList>
    </citation>
    <scope>NUCLEOTIDE SEQUENCE</scope>
    <source>
        <strain evidence="2">IBT 17514</strain>
    </source>
</reference>